<dbReference type="PANTHER" id="PTHR44068">
    <property type="entry name" value="ZGC:194242"/>
    <property type="match status" value="1"/>
</dbReference>
<gene>
    <name evidence="5" type="primary">LOC111126164</name>
</gene>
<dbReference type="CDD" id="cd02440">
    <property type="entry name" value="AdoMet_MTases"/>
    <property type="match status" value="1"/>
</dbReference>
<dbReference type="GO" id="GO:0003838">
    <property type="term" value="F:sterol 24-C-methyltransferase activity"/>
    <property type="evidence" value="ECO:0007669"/>
    <property type="project" value="TreeGrafter"/>
</dbReference>
<dbReference type="InterPro" id="IPR050447">
    <property type="entry name" value="Erg6_SMT_methyltransf"/>
</dbReference>
<dbReference type="InterPro" id="IPR013216">
    <property type="entry name" value="Methyltransf_11"/>
</dbReference>
<dbReference type="GO" id="GO:0016126">
    <property type="term" value="P:sterol biosynthetic process"/>
    <property type="evidence" value="ECO:0007669"/>
    <property type="project" value="TreeGrafter"/>
</dbReference>
<accession>A0A8B8DDX0</accession>
<protein>
    <submittedName>
        <fullName evidence="5">Uncharacterized protein LOC111126164</fullName>
    </submittedName>
</protein>
<dbReference type="InterPro" id="IPR029063">
    <property type="entry name" value="SAM-dependent_MTases_sf"/>
</dbReference>
<evidence type="ECO:0000313" key="4">
    <source>
        <dbReference type="Proteomes" id="UP000694844"/>
    </source>
</evidence>
<name>A0A8B8DDX0_CRAVI</name>
<dbReference type="Pfam" id="PF08241">
    <property type="entry name" value="Methyltransf_11"/>
    <property type="match status" value="1"/>
</dbReference>
<keyword evidence="4" id="KW-1185">Reference proteome</keyword>
<proteinExistence type="inferred from homology"/>
<evidence type="ECO:0000256" key="1">
    <source>
        <dbReference type="ARBA" id="ARBA00022679"/>
    </source>
</evidence>
<dbReference type="RefSeq" id="XP_022326312.1">
    <property type="nucleotide sequence ID" value="XM_022470604.1"/>
</dbReference>
<feature type="domain" description="Methyltransferase type 11" evidence="3">
    <location>
        <begin position="62"/>
        <end position="162"/>
    </location>
</feature>
<dbReference type="Gene3D" id="3.40.50.150">
    <property type="entry name" value="Vaccinia Virus protein VP39"/>
    <property type="match status" value="1"/>
</dbReference>
<reference evidence="5" key="1">
    <citation type="submission" date="2025-08" db="UniProtKB">
        <authorList>
            <consortium name="RefSeq"/>
        </authorList>
    </citation>
    <scope>IDENTIFICATION</scope>
    <source>
        <tissue evidence="5">Whole sample</tissue>
    </source>
</reference>
<dbReference type="PANTHER" id="PTHR44068:SF1">
    <property type="entry name" value="HYPOTHETICAL LOC100005854"/>
    <property type="match status" value="1"/>
</dbReference>
<dbReference type="AlphaFoldDB" id="A0A8B8DDX0"/>
<dbReference type="OrthoDB" id="10250730at2759"/>
<dbReference type="Proteomes" id="UP000694844">
    <property type="component" value="Chromosome 3"/>
</dbReference>
<evidence type="ECO:0000313" key="5">
    <source>
        <dbReference type="RefSeq" id="XP_022326312.1"/>
    </source>
</evidence>
<evidence type="ECO:0000256" key="2">
    <source>
        <dbReference type="ARBA" id="ARBA00038188"/>
    </source>
</evidence>
<sequence length="221" mass="24969">MKRFPFRMVPGFLKDSVARNLRQPRGGPVGWLVNKVVFEDKNKGLEENAVKLCNISKDDMVLEVGFGPGIGIHEAFMRIKDGKGKVIGVDISEKMLEKASRKLRSEIRAGKVELLLANVAKLPLDSDMFDHVFHCNCYYFWDDQVACAEELRRVMKQGAKIVTVLNEEALMVGNESGLLKYGNTNKEHYMDSLKKAGFHNIDYQKLKSERGNPFSAIFAVK</sequence>
<comment type="similarity">
    <text evidence="2">Belongs to the class I-like SAM-binding methyltransferase superfamily. Erg6/SMT family.</text>
</comment>
<keyword evidence="1" id="KW-0808">Transferase</keyword>
<dbReference type="KEGG" id="cvn:111126164"/>
<evidence type="ECO:0000259" key="3">
    <source>
        <dbReference type="Pfam" id="PF08241"/>
    </source>
</evidence>
<dbReference type="GeneID" id="111126164"/>
<dbReference type="GO" id="GO:0005783">
    <property type="term" value="C:endoplasmic reticulum"/>
    <property type="evidence" value="ECO:0007669"/>
    <property type="project" value="TreeGrafter"/>
</dbReference>
<organism evidence="4 5">
    <name type="scientific">Crassostrea virginica</name>
    <name type="common">Eastern oyster</name>
    <dbReference type="NCBI Taxonomy" id="6565"/>
    <lineage>
        <taxon>Eukaryota</taxon>
        <taxon>Metazoa</taxon>
        <taxon>Spiralia</taxon>
        <taxon>Lophotrochozoa</taxon>
        <taxon>Mollusca</taxon>
        <taxon>Bivalvia</taxon>
        <taxon>Autobranchia</taxon>
        <taxon>Pteriomorphia</taxon>
        <taxon>Ostreida</taxon>
        <taxon>Ostreoidea</taxon>
        <taxon>Ostreidae</taxon>
        <taxon>Crassostrea</taxon>
    </lineage>
</organism>
<dbReference type="SUPFAM" id="SSF53335">
    <property type="entry name" value="S-adenosyl-L-methionine-dependent methyltransferases"/>
    <property type="match status" value="1"/>
</dbReference>